<evidence type="ECO:0000256" key="2">
    <source>
        <dbReference type="ARBA" id="ARBA00022692"/>
    </source>
</evidence>
<feature type="domain" description="SUN" evidence="13">
    <location>
        <begin position="198"/>
        <end position="370"/>
    </location>
</feature>
<dbReference type="SUPFAM" id="SSF49785">
    <property type="entry name" value="Galactose-binding domain-like"/>
    <property type="match status" value="1"/>
</dbReference>
<feature type="compositionally biased region" description="Basic and acidic residues" evidence="11">
    <location>
        <begin position="709"/>
        <end position="719"/>
    </location>
</feature>
<keyword evidence="6" id="KW-0472">Membrane</keyword>
<feature type="region of interest" description="Disordered" evidence="11">
    <location>
        <begin position="92"/>
        <end position="113"/>
    </location>
</feature>
<protein>
    <recommendedName>
        <fullName evidence="10">SUN-like protein 1</fullName>
    </recommendedName>
</protein>
<feature type="chain" id="PRO_5009236223" description="SUN-like protein 1" evidence="12">
    <location>
        <begin position="20"/>
        <end position="719"/>
    </location>
</feature>
<evidence type="ECO:0000256" key="9">
    <source>
        <dbReference type="ARBA" id="ARBA00064635"/>
    </source>
</evidence>
<evidence type="ECO:0000256" key="8">
    <source>
        <dbReference type="ARBA" id="ARBA00061226"/>
    </source>
</evidence>
<keyword evidence="4" id="KW-0256">Endoplasmic reticulum</keyword>
<dbReference type="InterPro" id="IPR045120">
    <property type="entry name" value="Suco/Slp1-like"/>
</dbReference>
<evidence type="ECO:0000313" key="15">
    <source>
        <dbReference type="Proteomes" id="UP000191024"/>
    </source>
</evidence>
<dbReference type="AlphaFoldDB" id="A0A1G4JWE4"/>
<sequence>MSLWLIVVITVQLFECARSSRRSVLLEDEINSPRSPNSCEVILSHHFLWNGNTAAPEYSQCCVSNTSQLGVPPVSEPKDAFEPISIEIFDDQNVSSEKDHKTQRSLPKTNSSFSALSTRSSAASSVVISSVAALSSIIHEDKSADEEDGKRDIRSTPFMSFDEWKRIKLGNEASAEGNVGQRAKKNIDYALYKADVMGDEMEIDVGLFTTQDTDIGEEEPEGKLYMDRFNYASLDCAATVVKSNSEASGANAILHENKDKYLLNPCDASNQFVIVELCQDILVEEVALANYEFFSSTFREIRFSVSDRFPPRSGWKTIGEFEGQNVRNLQKFAIANPMIWARYLRIELLSHYGSEFYCPISILRVHGKSMMDEFKADELDTAQRDSKKQASANVASNEKENSLCHDTTGGSIYGVDECGVLLVDTETDINVTENHSYQGGKCPAVLPHLRFEQFLKGLNQSFCDTIKTSKSPDISSSQPSPSTEDSIFRNIMKRLSALEANATLSILYIEEQSKLLAKTFQTLEESQEKKLDMLLEVFNQTIAANIDTINVFTRQFRDSSLQTLEEQKLETDRFTSETSFRLEAVTKDAIYQRRLTYTSLFAFSALLLYVLLTREAYIDEYMEDDGWYLRTPTLQKAKNNIMKKTSNEGRFNNSLVFEAVSNASDEDDNSFSSSPTSLYDKLGPSESESFSSLYEVKRARSAAQDESNEEKRPEKGDFD</sequence>
<dbReference type="PROSITE" id="PS51469">
    <property type="entry name" value="SUN"/>
    <property type="match status" value="1"/>
</dbReference>
<keyword evidence="7" id="KW-0325">Glycoprotein</keyword>
<evidence type="ECO:0000256" key="6">
    <source>
        <dbReference type="ARBA" id="ARBA00023136"/>
    </source>
</evidence>
<dbReference type="GO" id="GO:0005789">
    <property type="term" value="C:endoplasmic reticulum membrane"/>
    <property type="evidence" value="ECO:0007669"/>
    <property type="project" value="UniProtKB-SubCell"/>
</dbReference>
<keyword evidence="3 12" id="KW-0732">Signal</keyword>
<dbReference type="Gene3D" id="2.60.120.260">
    <property type="entry name" value="Galactose-binding domain-like"/>
    <property type="match status" value="1"/>
</dbReference>
<evidence type="ECO:0000256" key="10">
    <source>
        <dbReference type="ARBA" id="ARBA00075366"/>
    </source>
</evidence>
<keyword evidence="2" id="KW-0812">Transmembrane</keyword>
<feature type="region of interest" description="Disordered" evidence="11">
    <location>
        <begin position="664"/>
        <end position="719"/>
    </location>
</feature>
<evidence type="ECO:0000256" key="5">
    <source>
        <dbReference type="ARBA" id="ARBA00022989"/>
    </source>
</evidence>
<proteinExistence type="inferred from homology"/>
<evidence type="ECO:0000256" key="7">
    <source>
        <dbReference type="ARBA" id="ARBA00023180"/>
    </source>
</evidence>
<reference evidence="15" key="1">
    <citation type="submission" date="2016-03" db="EMBL/GenBank/DDBJ databases">
        <authorList>
            <person name="Devillers H."/>
        </authorList>
    </citation>
    <scope>NUCLEOTIDE SEQUENCE [LARGE SCALE GENOMIC DNA]</scope>
</reference>
<evidence type="ECO:0000313" key="14">
    <source>
        <dbReference type="EMBL" id="SCU95325.1"/>
    </source>
</evidence>
<evidence type="ECO:0000256" key="4">
    <source>
        <dbReference type="ARBA" id="ARBA00022824"/>
    </source>
</evidence>
<feature type="signal peptide" evidence="12">
    <location>
        <begin position="1"/>
        <end position="19"/>
    </location>
</feature>
<organism evidence="14 15">
    <name type="scientific">Lachancea mirantina</name>
    <dbReference type="NCBI Taxonomy" id="1230905"/>
    <lineage>
        <taxon>Eukaryota</taxon>
        <taxon>Fungi</taxon>
        <taxon>Dikarya</taxon>
        <taxon>Ascomycota</taxon>
        <taxon>Saccharomycotina</taxon>
        <taxon>Saccharomycetes</taxon>
        <taxon>Saccharomycetales</taxon>
        <taxon>Saccharomycetaceae</taxon>
        <taxon>Lachancea</taxon>
    </lineage>
</organism>
<dbReference type="InterPro" id="IPR008979">
    <property type="entry name" value="Galactose-bd-like_sf"/>
</dbReference>
<dbReference type="OrthoDB" id="266334at2759"/>
<comment type="similarity">
    <text evidence="8">Belongs to the SLP1 family.</text>
</comment>
<dbReference type="PANTHER" id="PTHR12953:SF0">
    <property type="entry name" value="SUN DOMAIN-CONTAINING OSSIFICATION FACTOR"/>
    <property type="match status" value="1"/>
</dbReference>
<evidence type="ECO:0000256" key="3">
    <source>
        <dbReference type="ARBA" id="ARBA00022729"/>
    </source>
</evidence>
<dbReference type="FunFam" id="2.60.120.260:FF:000099">
    <property type="entry name" value="Uncharacterized protein, isoform C"/>
    <property type="match status" value="1"/>
</dbReference>
<dbReference type="EMBL" id="LT598467">
    <property type="protein sequence ID" value="SCU95325.1"/>
    <property type="molecule type" value="Genomic_DNA"/>
</dbReference>
<evidence type="ECO:0000259" key="13">
    <source>
        <dbReference type="PROSITE" id="PS51469"/>
    </source>
</evidence>
<dbReference type="Proteomes" id="UP000191024">
    <property type="component" value="Chromosome F"/>
</dbReference>
<keyword evidence="5" id="KW-1133">Transmembrane helix</keyword>
<dbReference type="GO" id="GO:0034975">
    <property type="term" value="P:protein folding in endoplasmic reticulum"/>
    <property type="evidence" value="ECO:0007669"/>
    <property type="project" value="TreeGrafter"/>
</dbReference>
<dbReference type="PANTHER" id="PTHR12953">
    <property type="entry name" value="MEMBRANE PROTEIN CH1 RELATED"/>
    <property type="match status" value="1"/>
</dbReference>
<keyword evidence="15" id="KW-1185">Reference proteome</keyword>
<accession>A0A1G4JWE4</accession>
<comment type="subunit">
    <text evidence="9">Interacts with EMP65.</text>
</comment>
<evidence type="ECO:0000256" key="11">
    <source>
        <dbReference type="SAM" id="MobiDB-lite"/>
    </source>
</evidence>
<evidence type="ECO:0000256" key="12">
    <source>
        <dbReference type="SAM" id="SignalP"/>
    </source>
</evidence>
<gene>
    <name evidence="14" type="ORF">LAMI_0F02014G</name>
</gene>
<comment type="subcellular location">
    <subcellularLocation>
        <location evidence="1">Endoplasmic reticulum membrane</location>
        <topology evidence="1">Single-pass type I membrane protein</topology>
    </subcellularLocation>
</comment>
<name>A0A1G4JWE4_9SACH</name>
<dbReference type="STRING" id="1230905.A0A1G4JWE4"/>
<evidence type="ECO:0000256" key="1">
    <source>
        <dbReference type="ARBA" id="ARBA00004115"/>
    </source>
</evidence>
<dbReference type="InterPro" id="IPR012919">
    <property type="entry name" value="SUN_dom"/>
</dbReference>
<dbReference type="Pfam" id="PF07738">
    <property type="entry name" value="Sad1_UNC"/>
    <property type="match status" value="1"/>
</dbReference>